<feature type="domain" description="YcdB/YcdC repeated" evidence="1">
    <location>
        <begin position="317"/>
        <end position="382"/>
    </location>
</feature>
<comment type="caution">
    <text evidence="2">The sequence shown here is derived from an EMBL/GenBank/DDBJ whole genome shotgun (WGS) entry which is preliminary data.</text>
</comment>
<organism evidence="2 3">
    <name type="scientific">Paenibacillus contaminans</name>
    <dbReference type="NCBI Taxonomy" id="450362"/>
    <lineage>
        <taxon>Bacteria</taxon>
        <taxon>Bacillati</taxon>
        <taxon>Bacillota</taxon>
        <taxon>Bacilli</taxon>
        <taxon>Bacillales</taxon>
        <taxon>Paenibacillaceae</taxon>
        <taxon>Paenibacillus</taxon>
    </lineage>
</organism>
<evidence type="ECO:0000313" key="3">
    <source>
        <dbReference type="Proteomes" id="UP000250369"/>
    </source>
</evidence>
<dbReference type="InterPro" id="IPR032599">
    <property type="entry name" value="YcdB/YcdC_rep_domain"/>
</dbReference>
<sequence length="405" mass="47124">MIDVDKLRNAAASIVAIPEHYKLELEDNVPVDDERERCFIWEDPDRDDRQIEIALDLMTGHLTRLKIDRDELDEDKAVFSRLDREARTVADAFVKKHAPEPGEYTFVTVTERRGNKEFAYREEVGGLPIPETGCVLTLDAAFNVIRYRLEERRSLKTCKPKWPEAVVDAETVKGYIRRHLRMELKIVHLHPSLVKLTGEEAEYRIVYEPAPDRRWIDAVTGFDLFGDEHYVMPPSYPIQAKEPVSETPAREAKSWEKILGIDQERYALVRTKEDEERVKIVYQFQQQEEETSGSDPDVLSVDGYMNRKWGDRLQAFKYGSIIAQIEKSTGRLVGFHGMDGGEGGTPRLNREQCWNKAKQFLQNVFPEYARYLQLEIDSKETREEPVERHFFHLPLYIDGFSESNR</sequence>
<protein>
    <recommendedName>
        <fullName evidence="1">YcdB/YcdC repeated domain-containing protein</fullName>
    </recommendedName>
</protein>
<dbReference type="OrthoDB" id="2821454at2"/>
<keyword evidence="3" id="KW-1185">Reference proteome</keyword>
<dbReference type="RefSeq" id="WP_113029081.1">
    <property type="nucleotide sequence ID" value="NZ_QMFB01000001.1"/>
</dbReference>
<evidence type="ECO:0000313" key="2">
    <source>
        <dbReference type="EMBL" id="RAV22972.1"/>
    </source>
</evidence>
<name>A0A329MTN3_9BACL</name>
<feature type="domain" description="YcdB/YcdC repeated" evidence="1">
    <location>
        <begin position="5"/>
        <end position="150"/>
    </location>
</feature>
<dbReference type="AlphaFoldDB" id="A0A329MTN3"/>
<evidence type="ECO:0000259" key="1">
    <source>
        <dbReference type="Pfam" id="PF16244"/>
    </source>
</evidence>
<dbReference type="Pfam" id="PF16244">
    <property type="entry name" value="DUF4901"/>
    <property type="match status" value="2"/>
</dbReference>
<accession>A0A329MTN3</accession>
<reference evidence="2 3" key="1">
    <citation type="journal article" date="2009" name="Int. J. Syst. Evol. Microbiol.">
        <title>Paenibacillus contaminans sp. nov., isolated from a contaminated laboratory plate.</title>
        <authorList>
            <person name="Chou J.H."/>
            <person name="Lee J.H."/>
            <person name="Lin M.C."/>
            <person name="Chang P.S."/>
            <person name="Arun A.B."/>
            <person name="Young C.C."/>
            <person name="Chen W.M."/>
        </authorList>
    </citation>
    <scope>NUCLEOTIDE SEQUENCE [LARGE SCALE GENOMIC DNA]</scope>
    <source>
        <strain evidence="2 3">CKOBP-6</strain>
    </source>
</reference>
<dbReference type="Proteomes" id="UP000250369">
    <property type="component" value="Unassembled WGS sequence"/>
</dbReference>
<gene>
    <name evidence="2" type="ORF">DQG23_01845</name>
</gene>
<dbReference type="EMBL" id="QMFB01000001">
    <property type="protein sequence ID" value="RAV22972.1"/>
    <property type="molecule type" value="Genomic_DNA"/>
</dbReference>
<proteinExistence type="predicted"/>